<dbReference type="Proteomes" id="UP001194696">
    <property type="component" value="Unassembled WGS sequence"/>
</dbReference>
<organism evidence="2 3">
    <name type="scientific">Linnemannia gamsii</name>
    <dbReference type="NCBI Taxonomy" id="64522"/>
    <lineage>
        <taxon>Eukaryota</taxon>
        <taxon>Fungi</taxon>
        <taxon>Fungi incertae sedis</taxon>
        <taxon>Mucoromycota</taxon>
        <taxon>Mortierellomycotina</taxon>
        <taxon>Mortierellomycetes</taxon>
        <taxon>Mortierellales</taxon>
        <taxon>Mortierellaceae</taxon>
        <taxon>Linnemannia</taxon>
    </lineage>
</organism>
<name>A0ABQ7JSZ8_9FUNG</name>
<feature type="compositionally biased region" description="Basic and acidic residues" evidence="1">
    <location>
        <begin position="32"/>
        <end position="46"/>
    </location>
</feature>
<feature type="compositionally biased region" description="Acidic residues" evidence="1">
    <location>
        <begin position="70"/>
        <end position="84"/>
    </location>
</feature>
<gene>
    <name evidence="2" type="ORF">BGZ96_011275</name>
</gene>
<protein>
    <recommendedName>
        <fullName evidence="4">Shugoshin C-terminal domain-containing protein</fullName>
    </recommendedName>
</protein>
<proteinExistence type="predicted"/>
<keyword evidence="3" id="KW-1185">Reference proteome</keyword>
<comment type="caution">
    <text evidence="2">The sequence shown here is derived from an EMBL/GenBank/DDBJ whole genome shotgun (WGS) entry which is preliminary data.</text>
</comment>
<feature type="compositionally biased region" description="Polar residues" evidence="1">
    <location>
        <begin position="94"/>
        <end position="103"/>
    </location>
</feature>
<feature type="region of interest" description="Disordered" evidence="1">
    <location>
        <begin position="1"/>
        <end position="124"/>
    </location>
</feature>
<feature type="compositionally biased region" description="Low complexity" evidence="1">
    <location>
        <begin position="47"/>
        <end position="62"/>
    </location>
</feature>
<dbReference type="EMBL" id="JAAAIM010000782">
    <property type="protein sequence ID" value="KAG0284353.1"/>
    <property type="molecule type" value="Genomic_DNA"/>
</dbReference>
<evidence type="ECO:0000313" key="2">
    <source>
        <dbReference type="EMBL" id="KAG0284353.1"/>
    </source>
</evidence>
<feature type="compositionally biased region" description="Basic and acidic residues" evidence="1">
    <location>
        <begin position="10"/>
        <end position="21"/>
    </location>
</feature>
<evidence type="ECO:0008006" key="4">
    <source>
        <dbReference type="Google" id="ProtNLM"/>
    </source>
</evidence>
<accession>A0ABQ7JSZ8</accession>
<evidence type="ECO:0000313" key="3">
    <source>
        <dbReference type="Proteomes" id="UP001194696"/>
    </source>
</evidence>
<evidence type="ECO:0000256" key="1">
    <source>
        <dbReference type="SAM" id="MobiDB-lite"/>
    </source>
</evidence>
<reference evidence="2 3" key="1">
    <citation type="journal article" date="2020" name="Fungal Divers.">
        <title>Resolving the Mortierellaceae phylogeny through synthesis of multi-gene phylogenetics and phylogenomics.</title>
        <authorList>
            <person name="Vandepol N."/>
            <person name="Liber J."/>
            <person name="Desiro A."/>
            <person name="Na H."/>
            <person name="Kennedy M."/>
            <person name="Barry K."/>
            <person name="Grigoriev I.V."/>
            <person name="Miller A.N."/>
            <person name="O'Donnell K."/>
            <person name="Stajich J.E."/>
            <person name="Bonito G."/>
        </authorList>
    </citation>
    <scope>NUCLEOTIDE SEQUENCE [LARGE SCALE GENOMIC DNA]</scope>
    <source>
        <strain evidence="2 3">AD045</strain>
    </source>
</reference>
<sequence>MRLAIDDAGAPERGEDEKDVASHTAVLVEAESEPRQNRDHEMEEVARATSSSRAGTRRSNSGRGRKAAESDDPVSPDSEFEPSEEVAGKGQGRTAFNKQTSLALKTAAKLSSRPAKSKTKENSG</sequence>